<sequence>MLLRTFLYFFIFSTVFTAAAQPVFFKIGLGLDFGSHVKRIGLRSEVSYSLYFVELNSNLGCYYNFKSFGVQEKTPELQFGLGSSFGFGTKGEIPEYFFDSKLNNSSYPYALSYHYQIYLDKQNTSQTTGTIGLHIKHFSILTENDLLGAGKGWRDRFRTGALAINYRYKAYFFSIKNIMYTGDFASATKVLDSDYPARFGYRSADKAIHADRSVGLLSFTFSYALPYHQIVGLSVGLDSEKIRHQLQNEWMHDMIFYTDKMVKRKLMHIPMLQDNGSQFLYQNGEEIKPGRLYYNLGINPMLFY</sequence>
<dbReference type="EMBL" id="QKSB01000007">
    <property type="protein sequence ID" value="PZE16550.1"/>
    <property type="molecule type" value="Genomic_DNA"/>
</dbReference>
<dbReference type="AlphaFoldDB" id="A0A2W1MZ71"/>
<dbReference type="OrthoDB" id="6225685at2"/>
<organism evidence="2 3">
    <name type="scientific">Putridiphycobacter roseus</name>
    <dbReference type="NCBI Taxonomy" id="2219161"/>
    <lineage>
        <taxon>Bacteria</taxon>
        <taxon>Pseudomonadati</taxon>
        <taxon>Bacteroidota</taxon>
        <taxon>Flavobacteriia</taxon>
        <taxon>Flavobacteriales</taxon>
        <taxon>Crocinitomicaceae</taxon>
        <taxon>Putridiphycobacter</taxon>
    </lineage>
</organism>
<evidence type="ECO:0000313" key="3">
    <source>
        <dbReference type="Proteomes" id="UP000249248"/>
    </source>
</evidence>
<keyword evidence="3" id="KW-1185">Reference proteome</keyword>
<name>A0A2W1MZ71_9FLAO</name>
<evidence type="ECO:0000259" key="1">
    <source>
        <dbReference type="Pfam" id="PF15528"/>
    </source>
</evidence>
<evidence type="ECO:0000313" key="2">
    <source>
        <dbReference type="EMBL" id="PZE16550.1"/>
    </source>
</evidence>
<accession>A0A2W1MZ71</accession>
<feature type="domain" description="Bacterial toxin 23" evidence="1">
    <location>
        <begin position="61"/>
        <end position="253"/>
    </location>
</feature>
<dbReference type="Proteomes" id="UP000249248">
    <property type="component" value="Unassembled WGS sequence"/>
</dbReference>
<protein>
    <recommendedName>
        <fullName evidence="1">Bacterial toxin 23 domain-containing protein</fullName>
    </recommendedName>
</protein>
<dbReference type="Pfam" id="PF15528">
    <property type="entry name" value="Ntox23"/>
    <property type="match status" value="1"/>
</dbReference>
<proteinExistence type="predicted"/>
<dbReference type="RefSeq" id="WP_111063566.1">
    <property type="nucleotide sequence ID" value="NZ_JBHUCU010000017.1"/>
</dbReference>
<comment type="caution">
    <text evidence="2">The sequence shown here is derived from an EMBL/GenBank/DDBJ whole genome shotgun (WGS) entry which is preliminary data.</text>
</comment>
<dbReference type="InterPro" id="IPR029115">
    <property type="entry name" value="Ntox23"/>
</dbReference>
<reference evidence="2 3" key="1">
    <citation type="submission" date="2018-06" db="EMBL/GenBank/DDBJ databases">
        <title>The draft genome sequence of Crocinitomix sp. SM1701.</title>
        <authorList>
            <person name="Zhang X."/>
        </authorList>
    </citation>
    <scope>NUCLEOTIDE SEQUENCE [LARGE SCALE GENOMIC DNA]</scope>
    <source>
        <strain evidence="2 3">SM1701</strain>
    </source>
</reference>
<gene>
    <name evidence="2" type="ORF">DNU06_11885</name>
</gene>